<proteinExistence type="predicted"/>
<comment type="caution">
    <text evidence="1">The sequence shown here is derived from an EMBL/GenBank/DDBJ whole genome shotgun (WGS) entry which is preliminary data.</text>
</comment>
<organism evidence="1 2">
    <name type="scientific">Coniosporium uncinatum</name>
    <dbReference type="NCBI Taxonomy" id="93489"/>
    <lineage>
        <taxon>Eukaryota</taxon>
        <taxon>Fungi</taxon>
        <taxon>Dikarya</taxon>
        <taxon>Ascomycota</taxon>
        <taxon>Pezizomycotina</taxon>
        <taxon>Dothideomycetes</taxon>
        <taxon>Dothideomycetes incertae sedis</taxon>
        <taxon>Coniosporium</taxon>
    </lineage>
</organism>
<evidence type="ECO:0000313" key="2">
    <source>
        <dbReference type="Proteomes" id="UP001186974"/>
    </source>
</evidence>
<dbReference type="EMBL" id="JAWDJW010005860">
    <property type="protein sequence ID" value="KAK3066404.1"/>
    <property type="molecule type" value="Genomic_DNA"/>
</dbReference>
<reference evidence="1" key="1">
    <citation type="submission" date="2024-09" db="EMBL/GenBank/DDBJ databases">
        <title>Black Yeasts Isolated from many extreme environments.</title>
        <authorList>
            <person name="Coleine C."/>
            <person name="Stajich J.E."/>
            <person name="Selbmann L."/>
        </authorList>
    </citation>
    <scope>NUCLEOTIDE SEQUENCE</scope>
    <source>
        <strain evidence="1">CCFEE 5737</strain>
    </source>
</reference>
<evidence type="ECO:0000313" key="1">
    <source>
        <dbReference type="EMBL" id="KAK3066404.1"/>
    </source>
</evidence>
<dbReference type="Proteomes" id="UP001186974">
    <property type="component" value="Unassembled WGS sequence"/>
</dbReference>
<protein>
    <submittedName>
        <fullName evidence="1">Uncharacterized protein</fullName>
    </submittedName>
</protein>
<sequence>MSLTESLPYSLSDAGPNTIEGIGNYYVEVLAHSSKHSALTVYLLDSHGYSPNEKQFKGYDWIKENQIKWFKDTAKGLKEDHKHYTHIHLDMAFIHIPLPEYRDPDLDRVGEWKEPPTAPAFNSHFRNALVEEGVSV</sequence>
<name>A0ACC3DEC4_9PEZI</name>
<feature type="non-terminal residue" evidence="1">
    <location>
        <position position="136"/>
    </location>
</feature>
<gene>
    <name evidence="1" type="ORF">LTS18_001752</name>
</gene>
<keyword evidence="2" id="KW-1185">Reference proteome</keyword>
<accession>A0ACC3DEC4</accession>